<dbReference type="Proteomes" id="UP000677457">
    <property type="component" value="Unassembled WGS sequence"/>
</dbReference>
<dbReference type="RefSeq" id="WP_016812708.1">
    <property type="nucleotide sequence ID" value="NZ_BOQM01000015.1"/>
</dbReference>
<evidence type="ECO:0000313" key="6">
    <source>
        <dbReference type="Proteomes" id="UP000677457"/>
    </source>
</evidence>
<accession>A0A542XRG0</accession>
<protein>
    <submittedName>
        <fullName evidence="4">Uncharacterized protein DUF4872</fullName>
    </submittedName>
</protein>
<evidence type="ECO:0000313" key="5">
    <source>
        <dbReference type="Proteomes" id="UP000315983"/>
    </source>
</evidence>
<name>A0A542XRG0_SALAC</name>
<evidence type="ECO:0000313" key="4">
    <source>
        <dbReference type="EMBL" id="TQL38253.1"/>
    </source>
</evidence>
<dbReference type="GeneID" id="93772640"/>
<keyword evidence="6" id="KW-1185">Reference proteome</keyword>
<gene>
    <name evidence="4" type="ORF">FB564_3447</name>
    <name evidence="3" type="ORF">Sar04_23630</name>
</gene>
<dbReference type="Proteomes" id="UP000315983">
    <property type="component" value="Unassembled WGS sequence"/>
</dbReference>
<dbReference type="Pfam" id="PF16169">
    <property type="entry name" value="DUF4872"/>
    <property type="match status" value="1"/>
</dbReference>
<feature type="domain" description="DUF4872" evidence="2">
    <location>
        <begin position="179"/>
        <end position="322"/>
    </location>
</feature>
<organism evidence="4 5">
    <name type="scientific">Salinispora arenicola</name>
    <dbReference type="NCBI Taxonomy" id="168697"/>
    <lineage>
        <taxon>Bacteria</taxon>
        <taxon>Bacillati</taxon>
        <taxon>Actinomycetota</taxon>
        <taxon>Actinomycetes</taxon>
        <taxon>Micromonosporales</taxon>
        <taxon>Micromonosporaceae</taxon>
        <taxon>Salinispora</taxon>
    </lineage>
</organism>
<evidence type="ECO:0000259" key="2">
    <source>
        <dbReference type="Pfam" id="PF16169"/>
    </source>
</evidence>
<reference evidence="3 6" key="2">
    <citation type="submission" date="2021-03" db="EMBL/GenBank/DDBJ databases">
        <title>Whole genome shotgun sequence of Salinispora arenicola NBRC 105043.</title>
        <authorList>
            <person name="Komaki H."/>
            <person name="Tamura T."/>
        </authorList>
    </citation>
    <scope>NUCLEOTIDE SEQUENCE [LARGE SCALE GENOMIC DNA]</scope>
    <source>
        <strain evidence="3 6">NBRC 105043</strain>
    </source>
</reference>
<evidence type="ECO:0000259" key="1">
    <source>
        <dbReference type="Pfam" id="PF14399"/>
    </source>
</evidence>
<evidence type="ECO:0000313" key="3">
    <source>
        <dbReference type="EMBL" id="GIM85627.1"/>
    </source>
</evidence>
<reference evidence="4 5" key="1">
    <citation type="submission" date="2019-06" db="EMBL/GenBank/DDBJ databases">
        <title>Sequencing the genomes of 1000 actinobacteria strains.</title>
        <authorList>
            <person name="Klenk H.-P."/>
        </authorList>
    </citation>
    <scope>NUCLEOTIDE SEQUENCE [LARGE SCALE GENOMIC DNA]</scope>
    <source>
        <strain evidence="4 5">DSM 44819</strain>
    </source>
</reference>
<dbReference type="AlphaFoldDB" id="A0A542XRG0"/>
<dbReference type="EMBL" id="BOQM01000015">
    <property type="protein sequence ID" value="GIM85627.1"/>
    <property type="molecule type" value="Genomic_DNA"/>
</dbReference>
<sequence>MKRHQRDESAWVLRGGLNPDTANVTNVLTHVSTDSAATLSEPMVLGIGGGLGAGYLLWEVNGQLPSLILGFRFRWNMHDWAEQTLGRLGARYQVRTTTSQARAAATLTDSIEAGRAPIIRPDRQLLSYWHLHPDTDTTLAPPVYAGARRGALVAYGLAGDGILVDDRNLSPLTVDAALLAQARAKLSSSKNYMLVVDAFDTPTDLSQMIRAGIADCVEHLHASSTAVALPAWEKWAGLLTDRRNAKGWPKVYAEGRGLTSALLAIWMGVNPAGRIGGDLRACYAEFLDEAAAHLGSAEAAATATADLYRIAALRWQELAEAALPSDVPEFARLRRLVTSMSDGVVAGDQGVDARGAAATELWTMLAEYDADPPVIVDLAMLADRLGAVAMAERSAAGSLRQLV</sequence>
<feature type="domain" description="Butirosin biosynthesis protein H N-terminal" evidence="1">
    <location>
        <begin position="25"/>
        <end position="134"/>
    </location>
</feature>
<dbReference type="EMBL" id="VFOL01000001">
    <property type="protein sequence ID" value="TQL38253.1"/>
    <property type="molecule type" value="Genomic_DNA"/>
</dbReference>
<comment type="caution">
    <text evidence="4">The sequence shown here is derived from an EMBL/GenBank/DDBJ whole genome shotgun (WGS) entry which is preliminary data.</text>
</comment>
<dbReference type="Pfam" id="PF14399">
    <property type="entry name" value="BtrH_N"/>
    <property type="match status" value="1"/>
</dbReference>
<dbReference type="InterPro" id="IPR032369">
    <property type="entry name" value="DUF4872"/>
</dbReference>
<dbReference type="InterPro" id="IPR026935">
    <property type="entry name" value="BtrH_N"/>
</dbReference>
<proteinExistence type="predicted"/>